<dbReference type="GO" id="GO:0043137">
    <property type="term" value="P:DNA replication, removal of RNA primer"/>
    <property type="evidence" value="ECO:0007669"/>
    <property type="project" value="TreeGrafter"/>
</dbReference>
<evidence type="ECO:0000256" key="5">
    <source>
        <dbReference type="ARBA" id="ARBA00022759"/>
    </source>
</evidence>
<dbReference type="Proteomes" id="UP000694255">
    <property type="component" value="Unassembled WGS sequence"/>
</dbReference>
<evidence type="ECO:0000313" key="9">
    <source>
        <dbReference type="Proteomes" id="UP000694255"/>
    </source>
</evidence>
<proteinExistence type="predicted"/>
<dbReference type="GO" id="GO:0003676">
    <property type="term" value="F:nucleic acid binding"/>
    <property type="evidence" value="ECO:0007669"/>
    <property type="project" value="InterPro"/>
</dbReference>
<dbReference type="InterPro" id="IPR011320">
    <property type="entry name" value="RNase_H1_N"/>
</dbReference>
<dbReference type="PANTHER" id="PTHR10642:SF26">
    <property type="entry name" value="RIBONUCLEASE H1"/>
    <property type="match status" value="1"/>
</dbReference>
<dbReference type="GeneID" id="73466857"/>
<keyword evidence="5" id="KW-0255">Endonuclease</keyword>
<keyword evidence="6" id="KW-0378">Hydrolase</keyword>
<dbReference type="InterPro" id="IPR002156">
    <property type="entry name" value="RNaseH_domain"/>
</dbReference>
<reference evidence="8 9" key="1">
    <citation type="journal article" date="2021" name="DNA Res.">
        <title>Genome analysis of Candida subhashii reveals its hybrid nature and dual mitochondrial genome conformations.</title>
        <authorList>
            <person name="Mixao V."/>
            <person name="Hegedusova E."/>
            <person name="Saus E."/>
            <person name="Pryszcz L.P."/>
            <person name="Cillingova A."/>
            <person name="Nosek J."/>
            <person name="Gabaldon T."/>
        </authorList>
    </citation>
    <scope>NUCLEOTIDE SEQUENCE [LARGE SCALE GENOMIC DNA]</scope>
    <source>
        <strain evidence="8 9">CBS 10753</strain>
    </source>
</reference>
<dbReference type="PROSITE" id="PS50879">
    <property type="entry name" value="RNASE_H_1"/>
    <property type="match status" value="1"/>
</dbReference>
<keyword evidence="3" id="KW-0540">Nuclease</keyword>
<dbReference type="AlphaFoldDB" id="A0A8J5QU39"/>
<dbReference type="GO" id="GO:0004523">
    <property type="term" value="F:RNA-DNA hybrid ribonuclease activity"/>
    <property type="evidence" value="ECO:0007669"/>
    <property type="project" value="UniProtKB-EC"/>
</dbReference>
<dbReference type="RefSeq" id="XP_049266629.1">
    <property type="nucleotide sequence ID" value="XM_049409120.1"/>
</dbReference>
<protein>
    <recommendedName>
        <fullName evidence="2">ribonuclease H</fullName>
        <ecNumber evidence="2">3.1.26.4</ecNumber>
    </recommendedName>
</protein>
<dbReference type="CDD" id="cd09280">
    <property type="entry name" value="RNase_HI_eukaryote_like"/>
    <property type="match status" value="1"/>
</dbReference>
<comment type="caution">
    <text evidence="8">The sequence shown here is derived from an EMBL/GenBank/DDBJ whole genome shotgun (WGS) entry which is preliminary data.</text>
</comment>
<dbReference type="EC" id="3.1.26.4" evidence="2"/>
<dbReference type="PANTHER" id="PTHR10642">
    <property type="entry name" value="RIBONUCLEASE H1"/>
    <property type="match status" value="1"/>
</dbReference>
<evidence type="ECO:0000256" key="4">
    <source>
        <dbReference type="ARBA" id="ARBA00022723"/>
    </source>
</evidence>
<dbReference type="GO" id="GO:0046872">
    <property type="term" value="F:metal ion binding"/>
    <property type="evidence" value="ECO:0007669"/>
    <property type="project" value="UniProtKB-KW"/>
</dbReference>
<sequence length="221" mass="25383">MVYYAVVEGFNPGVYDNWPACAVEINRYNGAYYEEFYSAEEALDFLNQGGPVEYVFIDGACRGNGMYETPEAGYGVYYGPYSHRNAAVPLWTVDPDMRPTNQRAELLALTHALANIELDLRNNSAERPVRIFSDSQYVVKSFNEWSEIWRNNGWKNKSGFTVTNFDLFWNILVYKDLINQEYEARGWYDIEICYVRGHCGNLANYQADRLANRGADGEDFG</sequence>
<keyword evidence="9" id="KW-1185">Reference proteome</keyword>
<evidence type="ECO:0000256" key="1">
    <source>
        <dbReference type="ARBA" id="ARBA00000077"/>
    </source>
</evidence>
<evidence type="ECO:0000256" key="3">
    <source>
        <dbReference type="ARBA" id="ARBA00022722"/>
    </source>
</evidence>
<comment type="catalytic activity">
    <reaction evidence="1">
        <text>Endonucleolytic cleavage to 5'-phosphomonoester.</text>
        <dbReference type="EC" id="3.1.26.4"/>
    </reaction>
</comment>
<dbReference type="PIRSF" id="PIRSF036852">
    <property type="entry name" value="Ribonuclease_H1_euk"/>
    <property type="match status" value="1"/>
</dbReference>
<dbReference type="OrthoDB" id="407198at2759"/>
<evidence type="ECO:0000256" key="2">
    <source>
        <dbReference type="ARBA" id="ARBA00012180"/>
    </source>
</evidence>
<gene>
    <name evidence="8" type="ORF">J8A68_000056</name>
</gene>
<evidence type="ECO:0000313" key="8">
    <source>
        <dbReference type="EMBL" id="KAG7666401.1"/>
    </source>
</evidence>
<organism evidence="8 9">
    <name type="scientific">[Candida] subhashii</name>
    <dbReference type="NCBI Taxonomy" id="561895"/>
    <lineage>
        <taxon>Eukaryota</taxon>
        <taxon>Fungi</taxon>
        <taxon>Dikarya</taxon>
        <taxon>Ascomycota</taxon>
        <taxon>Saccharomycotina</taxon>
        <taxon>Pichiomycetes</taxon>
        <taxon>Debaryomycetaceae</taxon>
        <taxon>Spathaspora</taxon>
    </lineage>
</organism>
<evidence type="ECO:0000259" key="7">
    <source>
        <dbReference type="PROSITE" id="PS50879"/>
    </source>
</evidence>
<dbReference type="InterPro" id="IPR017067">
    <property type="entry name" value="RNase_H1_euk"/>
</dbReference>
<dbReference type="InterPro" id="IPR050092">
    <property type="entry name" value="RNase_H"/>
</dbReference>
<feature type="domain" description="RNase H type-1" evidence="7">
    <location>
        <begin position="49"/>
        <end position="216"/>
    </location>
</feature>
<keyword evidence="4" id="KW-0479">Metal-binding</keyword>
<dbReference type="EMBL" id="JAGSYN010000005">
    <property type="protein sequence ID" value="KAG7666401.1"/>
    <property type="molecule type" value="Genomic_DNA"/>
</dbReference>
<dbReference type="Pfam" id="PF00075">
    <property type="entry name" value="RNase_H"/>
    <property type="match status" value="1"/>
</dbReference>
<dbReference type="Pfam" id="PF01693">
    <property type="entry name" value="Cauli_VI"/>
    <property type="match status" value="1"/>
</dbReference>
<evidence type="ECO:0000256" key="6">
    <source>
        <dbReference type="ARBA" id="ARBA00022801"/>
    </source>
</evidence>
<name>A0A8J5QU39_9ASCO</name>
<accession>A0A8J5QU39</accession>